<organism evidence="1 2">
    <name type="scientific">Trichinella spiralis</name>
    <name type="common">Trichina worm</name>
    <dbReference type="NCBI Taxonomy" id="6334"/>
    <lineage>
        <taxon>Eukaryota</taxon>
        <taxon>Metazoa</taxon>
        <taxon>Ecdysozoa</taxon>
        <taxon>Nematoda</taxon>
        <taxon>Enoplea</taxon>
        <taxon>Dorylaimia</taxon>
        <taxon>Trichinellida</taxon>
        <taxon>Trichinellidae</taxon>
        <taxon>Trichinella</taxon>
    </lineage>
</organism>
<accession>A0A0V0Z230</accession>
<evidence type="ECO:0000313" key="2">
    <source>
        <dbReference type="Proteomes" id="UP000054776"/>
    </source>
</evidence>
<keyword evidence="2" id="KW-1185">Reference proteome</keyword>
<sequence length="77" mass="8878">MRSRRRSCGIRRHTCQSLNRHSVVYGRTRSRTRTWSGESRREINEHVGFWEVVCGVDLAHQSAILVVGGQSCCVYGW</sequence>
<dbReference type="AlphaFoldDB" id="A0A0V0Z230"/>
<gene>
    <name evidence="1" type="ORF">T01_12606</name>
</gene>
<proteinExistence type="predicted"/>
<dbReference type="InParanoid" id="A0A0V0Z230"/>
<reference evidence="1 2" key="1">
    <citation type="submission" date="2015-01" db="EMBL/GenBank/DDBJ databases">
        <title>Evolution of Trichinella species and genotypes.</title>
        <authorList>
            <person name="Korhonen P.K."/>
            <person name="Edoardo P."/>
            <person name="Giuseppe L.R."/>
            <person name="Gasser R.B."/>
        </authorList>
    </citation>
    <scope>NUCLEOTIDE SEQUENCE [LARGE SCALE GENOMIC DNA]</scope>
    <source>
        <strain evidence="1">ISS3</strain>
    </source>
</reference>
<name>A0A0V0Z230_TRISP</name>
<comment type="caution">
    <text evidence="1">The sequence shown here is derived from an EMBL/GenBank/DDBJ whole genome shotgun (WGS) entry which is preliminary data.</text>
</comment>
<protein>
    <submittedName>
        <fullName evidence="1">Uncharacterized protein</fullName>
    </submittedName>
</protein>
<evidence type="ECO:0000313" key="1">
    <source>
        <dbReference type="EMBL" id="KRY06629.1"/>
    </source>
</evidence>
<dbReference type="Proteomes" id="UP000054776">
    <property type="component" value="Unassembled WGS sequence"/>
</dbReference>
<dbReference type="EMBL" id="JYDH01003053">
    <property type="protein sequence ID" value="KRY06629.1"/>
    <property type="molecule type" value="Genomic_DNA"/>
</dbReference>